<evidence type="ECO:0000313" key="1">
    <source>
        <dbReference type="EMBL" id="KAJ3480991.1"/>
    </source>
</evidence>
<dbReference type="EMBL" id="JANAWD010000345">
    <property type="protein sequence ID" value="KAJ3480991.1"/>
    <property type="molecule type" value="Genomic_DNA"/>
</dbReference>
<keyword evidence="2" id="KW-1185">Reference proteome</keyword>
<proteinExistence type="predicted"/>
<reference evidence="1" key="1">
    <citation type="submission" date="2022-07" db="EMBL/GenBank/DDBJ databases">
        <title>Genome Sequence of Physisporinus lineatus.</title>
        <authorList>
            <person name="Buettner E."/>
        </authorList>
    </citation>
    <scope>NUCLEOTIDE SEQUENCE</scope>
    <source>
        <strain evidence="1">VT162</strain>
    </source>
</reference>
<name>A0AAD5V2W1_9APHY</name>
<dbReference type="Proteomes" id="UP001212997">
    <property type="component" value="Unassembled WGS sequence"/>
</dbReference>
<dbReference type="SUPFAM" id="SSF52047">
    <property type="entry name" value="RNI-like"/>
    <property type="match status" value="1"/>
</dbReference>
<dbReference type="InterPro" id="IPR032675">
    <property type="entry name" value="LRR_dom_sf"/>
</dbReference>
<comment type="caution">
    <text evidence="1">The sequence shown here is derived from an EMBL/GenBank/DDBJ whole genome shotgun (WGS) entry which is preliminary data.</text>
</comment>
<protein>
    <recommendedName>
        <fullName evidence="3">F-box domain-containing protein</fullName>
    </recommendedName>
</protein>
<evidence type="ECO:0008006" key="3">
    <source>
        <dbReference type="Google" id="ProtNLM"/>
    </source>
</evidence>
<sequence>MLQTPKPRLPPALPIEIHEIIISFIPELKNRKVHFDEQIAHTLAACSRVCRPWVASSQTMLFRHVRVDDGHTAHRFVASITKSPYLGEYVKEITLDAGYAYGWWLYRFSWVIRRLLPKLHSIAYAKLPPVHFHFYTWRRPSTLTSLQLSDTRFHSFGDFVRLISCHDCLQHLTIAGCWWDHPRFEGVYRFGQHWGRSLKSLVISRTLRLCGYDICYWLARGRVPRTFESLQIYSIDRRDFQSASHPPIFPPIPIIILNRWASTLTRLALDLFEDMLPENFIGRTQWIISESDILFQNPYREKTLMLDTDEVLDFIKACFKLQTLFLWENLIWTMDSDPFIERLPSILPSSLRCITIDLLGYSKVSRKDIQVHWKAVDESLGDVVQFPELEYVELRWTRIKEKKTSYVRHAGEPPVPIVDVKQLRAELVYIHKEWEFTRIFPHLIARGILWFSVRFEYGVEHSYAINVTQVEKMGTATWDPPDRPCEQYR</sequence>
<organism evidence="1 2">
    <name type="scientific">Meripilus lineatus</name>
    <dbReference type="NCBI Taxonomy" id="2056292"/>
    <lineage>
        <taxon>Eukaryota</taxon>
        <taxon>Fungi</taxon>
        <taxon>Dikarya</taxon>
        <taxon>Basidiomycota</taxon>
        <taxon>Agaricomycotina</taxon>
        <taxon>Agaricomycetes</taxon>
        <taxon>Polyporales</taxon>
        <taxon>Meripilaceae</taxon>
        <taxon>Meripilus</taxon>
    </lineage>
</organism>
<dbReference type="AlphaFoldDB" id="A0AAD5V2W1"/>
<accession>A0AAD5V2W1</accession>
<gene>
    <name evidence="1" type="ORF">NLI96_g7971</name>
</gene>
<dbReference type="Gene3D" id="3.80.10.10">
    <property type="entry name" value="Ribonuclease Inhibitor"/>
    <property type="match status" value="1"/>
</dbReference>
<evidence type="ECO:0000313" key="2">
    <source>
        <dbReference type="Proteomes" id="UP001212997"/>
    </source>
</evidence>